<evidence type="ECO:0000313" key="2">
    <source>
        <dbReference type="EMBL" id="ABM10575.1"/>
    </source>
</evidence>
<gene>
    <name evidence="2" type="ordered locus">AAur_pTC10279</name>
</gene>
<dbReference type="EMBL" id="CP000475">
    <property type="protein sequence ID" value="ABM10575.1"/>
    <property type="molecule type" value="Genomic_DNA"/>
</dbReference>
<dbReference type="KEGG" id="aau:AAur_pTC10279"/>
<name>A1RD36_PAEAT</name>
<geneLocation type="plasmid" evidence="2 3">
    <name>pTC1</name>
</geneLocation>
<feature type="region of interest" description="Disordered" evidence="1">
    <location>
        <begin position="155"/>
        <end position="186"/>
    </location>
</feature>
<dbReference type="HOGENOM" id="CLU_1451637_0_0_11"/>
<accession>A1RD36</accession>
<organism evidence="2 3">
    <name type="scientific">Paenarthrobacter aurescens (strain TC1)</name>
    <dbReference type="NCBI Taxonomy" id="290340"/>
    <lineage>
        <taxon>Bacteria</taxon>
        <taxon>Bacillati</taxon>
        <taxon>Actinomycetota</taxon>
        <taxon>Actinomycetes</taxon>
        <taxon>Micrococcales</taxon>
        <taxon>Micrococcaceae</taxon>
        <taxon>Paenarthrobacter</taxon>
    </lineage>
</organism>
<evidence type="ECO:0000313" key="3">
    <source>
        <dbReference type="Proteomes" id="UP000000637"/>
    </source>
</evidence>
<dbReference type="Proteomes" id="UP000000637">
    <property type="component" value="Plasmid pTC1"/>
</dbReference>
<reference evidence="2 3" key="1">
    <citation type="journal article" date="2006" name="PLoS Genet.">
        <title>Secrets of soil survival revealed by the genome sequence of Arthrobacter aurescens TC1.</title>
        <authorList>
            <person name="Mongodin E.F."/>
            <person name="Shapir N."/>
            <person name="Daugherty S.C."/>
            <person name="DeBoy R.T."/>
            <person name="Emerson J.B."/>
            <person name="Shvartzbeyn A."/>
            <person name="Radune D."/>
            <person name="Vamathevan J."/>
            <person name="Riggs F."/>
            <person name="Grinberg V."/>
            <person name="Khouri H."/>
            <person name="Wackett L.P."/>
            <person name="Nelson K.E."/>
            <person name="Sadowsky M.J."/>
        </authorList>
    </citation>
    <scope>NUCLEOTIDE SEQUENCE [LARGE SCALE GENOMIC DNA]</scope>
    <source>
        <strain evidence="2 3">TC1</strain>
    </source>
</reference>
<proteinExistence type="predicted"/>
<sequence>MLVPGELRGDLGDDLADRDGRGVVGELVEQLFGGVVEPRGGVGVPLVDGSIESIVGLSISGRRRAQPGRGRDGDQVREADCLVVSGYQGLSGGPAHLGGHSIRLVLGESRGSVGLPLIGGDDQTAIGLGVGLRVPPGGCRIGHVPLEQGRHVVHNQQVSTTKRRRGRPFLPSVPHARASAARVRRT</sequence>
<evidence type="ECO:0000256" key="1">
    <source>
        <dbReference type="SAM" id="MobiDB-lite"/>
    </source>
</evidence>
<keyword evidence="3" id="KW-1185">Reference proteome</keyword>
<keyword evidence="2" id="KW-0614">Plasmid</keyword>
<dbReference type="AlphaFoldDB" id="A1RD36"/>
<protein>
    <submittedName>
        <fullName evidence="2">Uncharacterized protein</fullName>
    </submittedName>
</protein>